<evidence type="ECO:0000313" key="22">
    <source>
        <dbReference type="EMBL" id="WYF46405.1"/>
    </source>
</evidence>
<evidence type="ECO:0000313" key="3">
    <source>
        <dbReference type="EMBL" id="WYF43262.1"/>
    </source>
</evidence>
<dbReference type="EMBL" id="CP149782">
    <property type="protein sequence ID" value="WYF45660.1"/>
    <property type="molecule type" value="Genomic_DNA"/>
</dbReference>
<dbReference type="InterPro" id="IPR052909">
    <property type="entry name" value="Transposase_6_like"/>
</dbReference>
<evidence type="ECO:0000313" key="5">
    <source>
        <dbReference type="EMBL" id="WYF44337.1"/>
    </source>
</evidence>
<dbReference type="EMBL" id="CP149783">
    <property type="protein sequence ID" value="WYF45972.1"/>
    <property type="molecule type" value="Genomic_DNA"/>
</dbReference>
<sequence>MTTTQLHQKQINDLPAIWETDDALWARLEPALRIEKHRKKSGRPARDARPIFNGLIWMARTGSQWSEIPPRYGPKSTIFDRFKVWAEEGHLQMAWAILLTEYDDLIGIDWEWQSADGCIVKAPLGKRGLMVRRKRPAATQQIEENQEPSATF</sequence>
<evidence type="ECO:0000313" key="11">
    <source>
        <dbReference type="EMBL" id="WYF44828.1"/>
    </source>
</evidence>
<evidence type="ECO:0000313" key="24">
    <source>
        <dbReference type="EMBL" id="WYF46538.1"/>
    </source>
</evidence>
<dbReference type="Pfam" id="PF13340">
    <property type="entry name" value="DUF4096"/>
    <property type="match status" value="1"/>
</dbReference>
<dbReference type="EMBL" id="CP149782">
    <property type="protein sequence ID" value="WYF44355.1"/>
    <property type="molecule type" value="Genomic_DNA"/>
</dbReference>
<evidence type="ECO:0000313" key="6">
    <source>
        <dbReference type="EMBL" id="WYF44355.1"/>
    </source>
</evidence>
<dbReference type="EMBL" id="CP149782">
    <property type="protein sequence ID" value="WYF43222.1"/>
    <property type="molecule type" value="Genomic_DNA"/>
</dbReference>
<dbReference type="EMBL" id="CP149782">
    <property type="protein sequence ID" value="WYF44484.1"/>
    <property type="molecule type" value="Genomic_DNA"/>
</dbReference>
<dbReference type="EMBL" id="CP149784">
    <property type="protein sequence ID" value="WYF46680.1"/>
    <property type="molecule type" value="Genomic_DNA"/>
</dbReference>
<protein>
    <submittedName>
        <fullName evidence="8">Transposase</fullName>
    </submittedName>
</protein>
<dbReference type="EMBL" id="CP149783">
    <property type="protein sequence ID" value="WYF46234.1"/>
    <property type="molecule type" value="Genomic_DNA"/>
</dbReference>
<dbReference type="EMBL" id="CP149782">
    <property type="protein sequence ID" value="WYF44634.1"/>
    <property type="molecule type" value="Genomic_DNA"/>
</dbReference>
<evidence type="ECO:0000313" key="19">
    <source>
        <dbReference type="EMBL" id="WYF45980.1"/>
    </source>
</evidence>
<dbReference type="EMBL" id="CP149783">
    <property type="protein sequence ID" value="WYF46425.1"/>
    <property type="molecule type" value="Genomic_DNA"/>
</dbReference>
<evidence type="ECO:0000313" key="21">
    <source>
        <dbReference type="EMBL" id="WYF46348.1"/>
    </source>
</evidence>
<evidence type="ECO:0000313" key="2">
    <source>
        <dbReference type="EMBL" id="WYF43222.1"/>
    </source>
</evidence>
<dbReference type="EMBL" id="CP149782">
    <property type="protein sequence ID" value="WYF44485.1"/>
    <property type="molecule type" value="Genomic_DNA"/>
</dbReference>
<accession>A0AAU6Q2A5</accession>
<dbReference type="EMBL" id="CP149782">
    <property type="protein sequence ID" value="WYF45573.1"/>
    <property type="molecule type" value="Genomic_DNA"/>
</dbReference>
<geneLocation type="plasmid" evidence="25">
    <name>p1</name>
</geneLocation>
<dbReference type="EMBL" id="CP149782">
    <property type="protein sequence ID" value="WYF44210.1"/>
    <property type="molecule type" value="Genomic_DNA"/>
</dbReference>
<dbReference type="InterPro" id="IPR025161">
    <property type="entry name" value="IS402-like_dom"/>
</dbReference>
<evidence type="ECO:0000313" key="27">
    <source>
        <dbReference type="EMBL" id="WYF46829.1"/>
    </source>
</evidence>
<evidence type="ECO:0000313" key="25">
    <source>
        <dbReference type="EMBL" id="WYF46659.1"/>
    </source>
</evidence>
<evidence type="ECO:0000259" key="1">
    <source>
        <dbReference type="Pfam" id="PF13340"/>
    </source>
</evidence>
<evidence type="ECO:0000313" key="16">
    <source>
        <dbReference type="EMBL" id="WYF45764.1"/>
    </source>
</evidence>
<evidence type="ECO:0000313" key="7">
    <source>
        <dbReference type="EMBL" id="WYF44484.1"/>
    </source>
</evidence>
<dbReference type="EMBL" id="CP149782">
    <property type="protein sequence ID" value="WYF44337.1"/>
    <property type="molecule type" value="Genomic_DNA"/>
</dbReference>
<dbReference type="EMBL" id="CP149783">
    <property type="protein sequence ID" value="WYF46348.1"/>
    <property type="molecule type" value="Genomic_DNA"/>
</dbReference>
<reference evidence="8" key="1">
    <citation type="submission" date="2024-03" db="EMBL/GenBank/DDBJ databases">
        <title>Deinococcus weizhi sp. nov., isolated from human skin.</title>
        <authorList>
            <person name="Wei Z."/>
            <person name="Tian F."/>
            <person name="Yang C."/>
            <person name="Xin L.T."/>
            <person name="Wen Z.J."/>
            <person name="Lan K.C."/>
            <person name="Yu L."/>
            <person name="Zhe W."/>
            <person name="Dan F.D."/>
            <person name="Jun W."/>
            <person name="Rui Z."/>
            <person name="Yong X.J."/>
            <person name="Ting Y."/>
            <person name="Wei X."/>
            <person name="Xu Z.G."/>
            <person name="Xin Z."/>
            <person name="Dong F.G."/>
            <person name="Ni X.M."/>
            <person name="Zheng M.G."/>
            <person name="Chun Y."/>
            <person name="Qian W.X."/>
        </authorList>
    </citation>
    <scope>NUCLEOTIDE SEQUENCE</scope>
    <source>
        <strain evidence="8">VB142</strain>
        <plasmid evidence="25">p1</plasmid>
        <plasmid evidence="27">p3</plasmid>
    </source>
</reference>
<evidence type="ECO:0000313" key="4">
    <source>
        <dbReference type="EMBL" id="WYF44210.1"/>
    </source>
</evidence>
<dbReference type="EMBL" id="CP149786">
    <property type="protein sequence ID" value="WYF46849.1"/>
    <property type="molecule type" value="Genomic_DNA"/>
</dbReference>
<dbReference type="EMBL" id="CP149782">
    <property type="protein sequence ID" value="WYF44828.1"/>
    <property type="molecule type" value="Genomic_DNA"/>
</dbReference>
<evidence type="ECO:0000313" key="12">
    <source>
        <dbReference type="EMBL" id="WYF45163.1"/>
    </source>
</evidence>
<proteinExistence type="predicted"/>
<dbReference type="EMBL" id="CP149782">
    <property type="protein sequence ID" value="WYF43262.1"/>
    <property type="molecule type" value="Genomic_DNA"/>
</dbReference>
<evidence type="ECO:0000313" key="18">
    <source>
        <dbReference type="EMBL" id="WYF45972.1"/>
    </source>
</evidence>
<dbReference type="EMBL" id="CP149782">
    <property type="protein sequence ID" value="WYF45818.1"/>
    <property type="molecule type" value="Genomic_DNA"/>
</dbReference>
<evidence type="ECO:0000313" key="15">
    <source>
        <dbReference type="EMBL" id="WYF45660.1"/>
    </source>
</evidence>
<dbReference type="EMBL" id="CP149783">
    <property type="protein sequence ID" value="WYF46538.1"/>
    <property type="molecule type" value="Genomic_DNA"/>
</dbReference>
<dbReference type="EMBL" id="CP149782">
    <property type="protein sequence ID" value="WYF45163.1"/>
    <property type="molecule type" value="Genomic_DNA"/>
</dbReference>
<gene>
    <name evidence="10" type="ORF">WDJ50_00520</name>
    <name evidence="11" type="ORF">WDJ50_01555</name>
    <name evidence="12" type="ORF">WDJ50_03315</name>
    <name evidence="13" type="ORF">WDJ50_04330</name>
    <name evidence="14" type="ORF">WDJ50_05495</name>
    <name evidence="15" type="ORF">WDJ50_05970</name>
    <name evidence="16" type="ORF">WDJ50_06520</name>
    <name evidence="17" type="ORF">WDJ50_06815</name>
    <name evidence="2" type="ORF">WDJ50_07180</name>
    <name evidence="3" type="ORF">WDJ50_07395</name>
    <name evidence="4" type="ORF">WDJ50_12500</name>
    <name evidence="5" type="ORF">WDJ50_13215</name>
    <name evidence="6" type="ORF">WDJ50_13315</name>
    <name evidence="7" type="ORF">WDJ50_13990</name>
    <name evidence="8" type="ORF">WDJ50_14000</name>
    <name evidence="9" type="ORF">WDJ50_14110</name>
    <name evidence="21" type="ORF">WDJ50_14875</name>
    <name evidence="22" type="ORF">WDJ50_15205</name>
    <name evidence="23" type="ORF">WDJ50_15310</name>
    <name evidence="24" type="ORF">WDJ50_15930</name>
    <name evidence="18" type="ORF">WDJ50_16230</name>
    <name evidence="19" type="ORF">WDJ50_16275</name>
    <name evidence="20" type="ORF">WDJ50_17640</name>
    <name evidence="26" type="ORF">WDJ50_17720</name>
    <name evidence="25" type="ORF">WDJ50_18210</name>
    <name evidence="28" type="ORF">WDJ50_18760</name>
    <name evidence="27" type="ORF">WDJ50_18880</name>
</gene>
<evidence type="ECO:0000313" key="13">
    <source>
        <dbReference type="EMBL" id="WYF45360.1"/>
    </source>
</evidence>
<dbReference type="AlphaFoldDB" id="A0AAU6Q2A5"/>
<dbReference type="PANTHER" id="PTHR46637">
    <property type="entry name" value="TIS1421-TRANSPOSASE PROTEIN A"/>
    <property type="match status" value="1"/>
</dbReference>
<keyword evidence="25" id="KW-0614">Plasmid</keyword>
<evidence type="ECO:0000313" key="8">
    <source>
        <dbReference type="EMBL" id="WYF44485.1"/>
    </source>
</evidence>
<evidence type="ECO:0000313" key="20">
    <source>
        <dbReference type="EMBL" id="WYF46234.1"/>
    </source>
</evidence>
<dbReference type="EMBL" id="CP149783">
    <property type="protein sequence ID" value="WYF46405.1"/>
    <property type="molecule type" value="Genomic_DNA"/>
</dbReference>
<dbReference type="EMBL" id="CP149782">
    <property type="protein sequence ID" value="WYF45360.1"/>
    <property type="molecule type" value="Genomic_DNA"/>
</dbReference>
<evidence type="ECO:0000313" key="17">
    <source>
        <dbReference type="EMBL" id="WYF45818.1"/>
    </source>
</evidence>
<evidence type="ECO:0000313" key="23">
    <source>
        <dbReference type="EMBL" id="WYF46425.1"/>
    </source>
</evidence>
<geneLocation type="plasmid" evidence="27">
    <name>p3</name>
</geneLocation>
<dbReference type="EMBL" id="CP149783">
    <property type="protein sequence ID" value="WYF45980.1"/>
    <property type="molecule type" value="Genomic_DNA"/>
</dbReference>
<dbReference type="EMBL" id="CP149786">
    <property type="protein sequence ID" value="WYF46829.1"/>
    <property type="molecule type" value="Genomic_DNA"/>
</dbReference>
<dbReference type="EMBL" id="CP149782">
    <property type="protein sequence ID" value="WYF44505.1"/>
    <property type="molecule type" value="Genomic_DNA"/>
</dbReference>
<dbReference type="PANTHER" id="PTHR46637:SF1">
    <property type="entry name" value="BLL5188 PROTEIN"/>
    <property type="match status" value="1"/>
</dbReference>
<dbReference type="EMBL" id="CP149784">
    <property type="protein sequence ID" value="WYF46659.1"/>
    <property type="molecule type" value="Genomic_DNA"/>
</dbReference>
<organism evidence="8">
    <name type="scientific">Deinococcus sp. VB142</name>
    <dbReference type="NCBI Taxonomy" id="3112952"/>
    <lineage>
        <taxon>Bacteria</taxon>
        <taxon>Thermotogati</taxon>
        <taxon>Deinococcota</taxon>
        <taxon>Deinococci</taxon>
        <taxon>Deinococcales</taxon>
        <taxon>Deinococcaceae</taxon>
        <taxon>Deinococcus</taxon>
    </lineage>
</organism>
<evidence type="ECO:0000313" key="9">
    <source>
        <dbReference type="EMBL" id="WYF44505.1"/>
    </source>
</evidence>
<evidence type="ECO:0000313" key="10">
    <source>
        <dbReference type="EMBL" id="WYF44634.1"/>
    </source>
</evidence>
<evidence type="ECO:0000313" key="14">
    <source>
        <dbReference type="EMBL" id="WYF45573.1"/>
    </source>
</evidence>
<feature type="domain" description="Insertion element IS402-like" evidence="1">
    <location>
        <begin position="21"/>
        <end position="92"/>
    </location>
</feature>
<dbReference type="RefSeq" id="WP_339093698.1">
    <property type="nucleotide sequence ID" value="NZ_CP149782.1"/>
</dbReference>
<dbReference type="EMBL" id="CP149782">
    <property type="protein sequence ID" value="WYF45764.1"/>
    <property type="molecule type" value="Genomic_DNA"/>
</dbReference>
<name>A0AAU6Q2A5_9DEIO</name>
<evidence type="ECO:0000313" key="28">
    <source>
        <dbReference type="EMBL" id="WYF46849.1"/>
    </source>
</evidence>
<evidence type="ECO:0000313" key="26">
    <source>
        <dbReference type="EMBL" id="WYF46680.1"/>
    </source>
</evidence>